<name>A0A9P7BL25_RHIOR</name>
<organism evidence="1 2">
    <name type="scientific">Rhizopus oryzae</name>
    <name type="common">Mucormycosis agent</name>
    <name type="synonym">Rhizopus arrhizus var. delemar</name>
    <dbReference type="NCBI Taxonomy" id="64495"/>
    <lineage>
        <taxon>Eukaryota</taxon>
        <taxon>Fungi</taxon>
        <taxon>Fungi incertae sedis</taxon>
        <taxon>Mucoromycota</taxon>
        <taxon>Mucoromycotina</taxon>
        <taxon>Mucoromycetes</taxon>
        <taxon>Mucorales</taxon>
        <taxon>Mucorineae</taxon>
        <taxon>Rhizopodaceae</taxon>
        <taxon>Rhizopus</taxon>
    </lineage>
</organism>
<protein>
    <recommendedName>
        <fullName evidence="3">Reverse transcriptase zinc-binding domain-containing protein</fullName>
    </recommendedName>
</protein>
<sequence>MLSGEKRGQAQAECSSKKTKIDLLKDVDWCISSGTSLSFKVFVEKFEPLDRRSAEQRFTNIVTNSKYFNSGTSKIIMTNFKTWTNSADYLIFWSKRMPKSTGSLRRRPIQGRMPFHNSLLRYFDLLRAGILSEVEEFDQFKRSRLASEAAGDLVYFEAPPPNYQALISPLLPDGILLSTLTTKAYRYRQLPQIDSLPPTYPRFSIESWRRFWQCAMPHQARTILWRIYHKRIPSRQRLYRLNPAQFLAPTCLLSGQHSDIATKVFGDRLLNDLTASLRASSMDYSMDLPDQVYITFASMFADLAMGSATCDDIIVKLIVEGAGLDYGPRRLLRGIANLIQKLPSTPVNVKNTSETALWSTYFDPILSTLLSDPDRNIHLQWRNSAPTERGSARPDAAIYHKQQGSFVGSRGYGEAKPEGTSTHDISLAARGIYASFEIARITFPRSLEDIPAFFNLRNIRLLLAVNKVFWHKCVVSDKPATIAHRYCQTIPNWKKNIRTQQDSQRTPSLRIEQ</sequence>
<evidence type="ECO:0000313" key="2">
    <source>
        <dbReference type="Proteomes" id="UP000716291"/>
    </source>
</evidence>
<comment type="caution">
    <text evidence="1">The sequence shown here is derived from an EMBL/GenBank/DDBJ whole genome shotgun (WGS) entry which is preliminary data.</text>
</comment>
<proteinExistence type="predicted"/>
<dbReference type="EMBL" id="JAANQT010003551">
    <property type="protein sequence ID" value="KAG1300958.1"/>
    <property type="molecule type" value="Genomic_DNA"/>
</dbReference>
<dbReference type="Proteomes" id="UP000716291">
    <property type="component" value="Unassembled WGS sequence"/>
</dbReference>
<evidence type="ECO:0000313" key="1">
    <source>
        <dbReference type="EMBL" id="KAG1300958.1"/>
    </source>
</evidence>
<gene>
    <name evidence="1" type="ORF">G6F64_012229</name>
</gene>
<evidence type="ECO:0008006" key="3">
    <source>
        <dbReference type="Google" id="ProtNLM"/>
    </source>
</evidence>
<reference evidence="1" key="1">
    <citation type="journal article" date="2020" name="Microb. Genom.">
        <title>Genetic diversity of clinical and environmental Mucorales isolates obtained from an investigation of mucormycosis cases among solid organ transplant recipients.</title>
        <authorList>
            <person name="Nguyen M.H."/>
            <person name="Kaul D."/>
            <person name="Muto C."/>
            <person name="Cheng S.J."/>
            <person name="Richter R.A."/>
            <person name="Bruno V.M."/>
            <person name="Liu G."/>
            <person name="Beyhan S."/>
            <person name="Sundermann A.J."/>
            <person name="Mounaud S."/>
            <person name="Pasculle A.W."/>
            <person name="Nierman W.C."/>
            <person name="Driscoll E."/>
            <person name="Cumbie R."/>
            <person name="Clancy C.J."/>
            <person name="Dupont C.L."/>
        </authorList>
    </citation>
    <scope>NUCLEOTIDE SEQUENCE</scope>
    <source>
        <strain evidence="1">GL11</strain>
    </source>
</reference>
<dbReference type="AlphaFoldDB" id="A0A9P7BL25"/>
<accession>A0A9P7BL25</accession>
<keyword evidence="2" id="KW-1185">Reference proteome</keyword>